<dbReference type="GeneID" id="63783688"/>
<evidence type="ECO:0000256" key="1">
    <source>
        <dbReference type="SAM" id="MobiDB-lite"/>
    </source>
</evidence>
<gene>
    <name evidence="2" type="ORF">BCR37DRAFT_33318</name>
</gene>
<evidence type="ECO:0000313" key="2">
    <source>
        <dbReference type="EMBL" id="ORY82067.1"/>
    </source>
</evidence>
<accession>A0A1Y2FEN7</accession>
<dbReference type="RefSeq" id="XP_040725201.1">
    <property type="nucleotide sequence ID" value="XM_040867089.1"/>
</dbReference>
<feature type="compositionally biased region" description="Basic and acidic residues" evidence="1">
    <location>
        <begin position="135"/>
        <end position="147"/>
    </location>
</feature>
<reference evidence="2 3" key="1">
    <citation type="submission" date="2016-07" db="EMBL/GenBank/DDBJ databases">
        <title>Pervasive Adenine N6-methylation of Active Genes in Fungi.</title>
        <authorList>
            <consortium name="DOE Joint Genome Institute"/>
            <person name="Mondo S.J."/>
            <person name="Dannebaum R.O."/>
            <person name="Kuo R.C."/>
            <person name="Labutti K."/>
            <person name="Haridas S."/>
            <person name="Kuo A."/>
            <person name="Salamov A."/>
            <person name="Ahrendt S.R."/>
            <person name="Lipzen A."/>
            <person name="Sullivan W."/>
            <person name="Andreopoulos W.B."/>
            <person name="Clum A."/>
            <person name="Lindquist E."/>
            <person name="Daum C."/>
            <person name="Ramamoorthy G.K."/>
            <person name="Gryganskyi A."/>
            <person name="Culley D."/>
            <person name="Magnuson J.K."/>
            <person name="James T.Y."/>
            <person name="O'Malley M.A."/>
            <person name="Stajich J.E."/>
            <person name="Spatafora J.W."/>
            <person name="Visel A."/>
            <person name="Grigoriev I.V."/>
        </authorList>
    </citation>
    <scope>NUCLEOTIDE SEQUENCE [LARGE SCALE GENOMIC DNA]</scope>
    <source>
        <strain evidence="2 3">12-1054</strain>
    </source>
</reference>
<name>A0A1Y2FEN7_PROLT</name>
<dbReference type="AlphaFoldDB" id="A0A1Y2FEN7"/>
<feature type="compositionally biased region" description="Basic and acidic residues" evidence="1">
    <location>
        <begin position="442"/>
        <end position="468"/>
    </location>
</feature>
<feature type="compositionally biased region" description="Basic and acidic residues" evidence="1">
    <location>
        <begin position="413"/>
        <end position="434"/>
    </location>
</feature>
<feature type="compositionally biased region" description="Low complexity" evidence="1">
    <location>
        <begin position="87"/>
        <end position="97"/>
    </location>
</feature>
<sequence>MAALSSSSVDSSRHVSSLSIASSLPEAEDDTANGSVTVPARQPLPARHPSYTSILAKRGFSTEPVPAAHASPPIGSSRFSNLPPSLTRAASTATTASILEEWKTARASSPRSPASDSDEPTNPARSSTETARYGHPQDTRALEESKRRSLAVPAREASGSRRSNVSRTPEPIAEWLQDERTPQPTQRTRYFDRRETDTASVASAARTDAGLWDEVDALRFRLRRLEYSHVRAPSVASSSRHSRSDWASRLEHSPGERESSTVLLRRYLQRLRSLQTTDDVHVALDLAATDVLALAAMPLADSAAVRVQGLCRALTTLCAGHLAEHGGPSPRPRREPSILQERLSRRATMGHSRPASSLSGISRYESGGRSGSDLRSSTGSIRSSFQSRLLDDEQGQRPHRYSSLGDRLGNGSRHLETRERLQYESTPERGEYRRSPITRADLSARYRRGESESPRGPESVYGRERSVV</sequence>
<proteinExistence type="predicted"/>
<feature type="region of interest" description="Disordered" evidence="1">
    <location>
        <begin position="231"/>
        <end position="255"/>
    </location>
</feature>
<organism evidence="2 3">
    <name type="scientific">Protomyces lactucae-debilis</name>
    <dbReference type="NCBI Taxonomy" id="2754530"/>
    <lineage>
        <taxon>Eukaryota</taxon>
        <taxon>Fungi</taxon>
        <taxon>Dikarya</taxon>
        <taxon>Ascomycota</taxon>
        <taxon>Taphrinomycotina</taxon>
        <taxon>Taphrinomycetes</taxon>
        <taxon>Taphrinales</taxon>
        <taxon>Protomycetaceae</taxon>
        <taxon>Protomyces</taxon>
    </lineage>
</organism>
<comment type="caution">
    <text evidence="2">The sequence shown here is derived from an EMBL/GenBank/DDBJ whole genome shotgun (WGS) entry which is preliminary data.</text>
</comment>
<feature type="compositionally biased region" description="Low complexity" evidence="1">
    <location>
        <begin position="1"/>
        <end position="19"/>
    </location>
</feature>
<feature type="compositionally biased region" description="Basic and acidic residues" evidence="1">
    <location>
        <begin position="242"/>
        <end position="255"/>
    </location>
</feature>
<dbReference type="Proteomes" id="UP000193685">
    <property type="component" value="Unassembled WGS sequence"/>
</dbReference>
<feature type="compositionally biased region" description="Low complexity" evidence="1">
    <location>
        <begin position="371"/>
        <end position="380"/>
    </location>
</feature>
<feature type="compositionally biased region" description="Low complexity" evidence="1">
    <location>
        <begin position="105"/>
        <end position="115"/>
    </location>
</feature>
<feature type="region of interest" description="Disordered" evidence="1">
    <location>
        <begin position="345"/>
        <end position="468"/>
    </location>
</feature>
<evidence type="ECO:0000313" key="3">
    <source>
        <dbReference type="Proteomes" id="UP000193685"/>
    </source>
</evidence>
<dbReference type="EMBL" id="MCFI01000010">
    <property type="protein sequence ID" value="ORY82067.1"/>
    <property type="molecule type" value="Genomic_DNA"/>
</dbReference>
<protein>
    <submittedName>
        <fullName evidence="2">Uncharacterized protein</fullName>
    </submittedName>
</protein>
<feature type="region of interest" description="Disordered" evidence="1">
    <location>
        <begin position="1"/>
        <end position="195"/>
    </location>
</feature>
<keyword evidence="3" id="KW-1185">Reference proteome</keyword>